<evidence type="ECO:0000313" key="3">
    <source>
        <dbReference type="Proteomes" id="UP001163823"/>
    </source>
</evidence>
<dbReference type="InterPro" id="IPR035892">
    <property type="entry name" value="C2_domain_sf"/>
</dbReference>
<dbReference type="KEGG" id="qsa:O6P43_031060"/>
<gene>
    <name evidence="2" type="ORF">O6P43_031060</name>
</gene>
<evidence type="ECO:0000259" key="1">
    <source>
        <dbReference type="PROSITE" id="PS50004"/>
    </source>
</evidence>
<proteinExistence type="predicted"/>
<dbReference type="SUPFAM" id="SSF49562">
    <property type="entry name" value="C2 domain (Calcium/lipid-binding domain, CaLB)"/>
    <property type="match status" value="1"/>
</dbReference>
<dbReference type="AlphaFoldDB" id="A0AAD7KUI7"/>
<dbReference type="PANTHER" id="PTHR47052:SF3">
    <property type="entry name" value="INGRESSION PROTEIN 1"/>
    <property type="match status" value="1"/>
</dbReference>
<dbReference type="SMART" id="SM00239">
    <property type="entry name" value="C2"/>
    <property type="match status" value="1"/>
</dbReference>
<name>A0AAD7KUI7_QUISA</name>
<evidence type="ECO:0000313" key="2">
    <source>
        <dbReference type="EMBL" id="KAJ7946087.1"/>
    </source>
</evidence>
<sequence>MCSMSITGIHGHQLEVTVSACNRLKNTELICRQDPYVCLEYGSQKCRTKTCTDGGKNPTFQEKFMFSLIEGLRELDVLVFNSNTFSFDDHIGRGKVQLQRVLAEGYDDSTLPLQTKTGRHAGEVKLILHYANSKKKASSSAPSAPPYLAPPVNQSALYPAPPPAPGAIYSAPATSYAPPTTAYHPSSPYPSYSSEYVPVPYPAPPAPVAYPSPPYPPTSGYPPAPYQPPPPASSSYYPPGAYPGTYPPPPYY</sequence>
<organism evidence="2 3">
    <name type="scientific">Quillaja saponaria</name>
    <name type="common">Soap bark tree</name>
    <dbReference type="NCBI Taxonomy" id="32244"/>
    <lineage>
        <taxon>Eukaryota</taxon>
        <taxon>Viridiplantae</taxon>
        <taxon>Streptophyta</taxon>
        <taxon>Embryophyta</taxon>
        <taxon>Tracheophyta</taxon>
        <taxon>Spermatophyta</taxon>
        <taxon>Magnoliopsida</taxon>
        <taxon>eudicotyledons</taxon>
        <taxon>Gunneridae</taxon>
        <taxon>Pentapetalae</taxon>
        <taxon>rosids</taxon>
        <taxon>fabids</taxon>
        <taxon>Fabales</taxon>
        <taxon>Quillajaceae</taxon>
        <taxon>Quillaja</taxon>
    </lineage>
</organism>
<dbReference type="PROSITE" id="PS50004">
    <property type="entry name" value="C2"/>
    <property type="match status" value="1"/>
</dbReference>
<dbReference type="Pfam" id="PF00168">
    <property type="entry name" value="C2"/>
    <property type="match status" value="1"/>
</dbReference>
<dbReference type="InterPro" id="IPR052981">
    <property type="entry name" value="Ingression_C2_domain"/>
</dbReference>
<keyword evidence="3" id="KW-1185">Reference proteome</keyword>
<dbReference type="InterPro" id="IPR000008">
    <property type="entry name" value="C2_dom"/>
</dbReference>
<dbReference type="CDD" id="cd00030">
    <property type="entry name" value="C2"/>
    <property type="match status" value="1"/>
</dbReference>
<accession>A0AAD7KUI7</accession>
<comment type="caution">
    <text evidence="2">The sequence shown here is derived from an EMBL/GenBank/DDBJ whole genome shotgun (WGS) entry which is preliminary data.</text>
</comment>
<dbReference type="EMBL" id="JARAOO010000013">
    <property type="protein sequence ID" value="KAJ7946087.1"/>
    <property type="molecule type" value="Genomic_DNA"/>
</dbReference>
<protein>
    <submittedName>
        <fullName evidence="2">Elicitor-responsive protein 3</fullName>
    </submittedName>
</protein>
<dbReference type="Proteomes" id="UP001163823">
    <property type="component" value="Chromosome 13"/>
</dbReference>
<dbReference type="PANTHER" id="PTHR47052">
    <property type="entry name" value="CONSERVED SERINE PROLINE-RICH PROTEIN (AFU_ORTHOLOGUE AFUA_2G01790)"/>
    <property type="match status" value="1"/>
</dbReference>
<feature type="domain" description="C2" evidence="1">
    <location>
        <begin position="1"/>
        <end position="111"/>
    </location>
</feature>
<reference evidence="2" key="1">
    <citation type="journal article" date="2023" name="Science">
        <title>Elucidation of the pathway for biosynthesis of saponin adjuvants from the soapbark tree.</title>
        <authorList>
            <person name="Reed J."/>
            <person name="Orme A."/>
            <person name="El-Demerdash A."/>
            <person name="Owen C."/>
            <person name="Martin L.B.B."/>
            <person name="Misra R.C."/>
            <person name="Kikuchi S."/>
            <person name="Rejzek M."/>
            <person name="Martin A.C."/>
            <person name="Harkess A."/>
            <person name="Leebens-Mack J."/>
            <person name="Louveau T."/>
            <person name="Stephenson M.J."/>
            <person name="Osbourn A."/>
        </authorList>
    </citation>
    <scope>NUCLEOTIDE SEQUENCE</scope>
    <source>
        <strain evidence="2">S10</strain>
    </source>
</reference>
<dbReference type="Gene3D" id="2.60.40.150">
    <property type="entry name" value="C2 domain"/>
    <property type="match status" value="1"/>
</dbReference>